<evidence type="ECO:0000256" key="1">
    <source>
        <dbReference type="SAM" id="MobiDB-lite"/>
    </source>
</evidence>
<feature type="compositionally biased region" description="Polar residues" evidence="1">
    <location>
        <begin position="62"/>
        <end position="78"/>
    </location>
</feature>
<sequence>MKIKILNAENQQGVPIKFTNNVRFKSYFFFGENSDSNSELDFAPEQSGKTGTPPQRKDRDCCSNSGQNSLMTLGRQNY</sequence>
<accession>A0AAV4WW43</accession>
<name>A0AAV4WW43_CAEEX</name>
<keyword evidence="3" id="KW-1185">Reference proteome</keyword>
<proteinExistence type="predicted"/>
<gene>
    <name evidence="2" type="ORF">CEXT_470811</name>
</gene>
<dbReference type="AlphaFoldDB" id="A0AAV4WW43"/>
<evidence type="ECO:0000313" key="3">
    <source>
        <dbReference type="Proteomes" id="UP001054945"/>
    </source>
</evidence>
<evidence type="ECO:0000313" key="2">
    <source>
        <dbReference type="EMBL" id="GIY86982.1"/>
    </source>
</evidence>
<dbReference type="Proteomes" id="UP001054945">
    <property type="component" value="Unassembled WGS sequence"/>
</dbReference>
<organism evidence="2 3">
    <name type="scientific">Caerostris extrusa</name>
    <name type="common">Bark spider</name>
    <name type="synonym">Caerostris bankana</name>
    <dbReference type="NCBI Taxonomy" id="172846"/>
    <lineage>
        <taxon>Eukaryota</taxon>
        <taxon>Metazoa</taxon>
        <taxon>Ecdysozoa</taxon>
        <taxon>Arthropoda</taxon>
        <taxon>Chelicerata</taxon>
        <taxon>Arachnida</taxon>
        <taxon>Araneae</taxon>
        <taxon>Araneomorphae</taxon>
        <taxon>Entelegynae</taxon>
        <taxon>Araneoidea</taxon>
        <taxon>Araneidae</taxon>
        <taxon>Caerostris</taxon>
    </lineage>
</organism>
<reference evidence="2 3" key="1">
    <citation type="submission" date="2021-06" db="EMBL/GenBank/DDBJ databases">
        <title>Caerostris extrusa draft genome.</title>
        <authorList>
            <person name="Kono N."/>
            <person name="Arakawa K."/>
        </authorList>
    </citation>
    <scope>NUCLEOTIDE SEQUENCE [LARGE SCALE GENOMIC DNA]</scope>
</reference>
<comment type="caution">
    <text evidence="2">The sequence shown here is derived from an EMBL/GenBank/DDBJ whole genome shotgun (WGS) entry which is preliminary data.</text>
</comment>
<dbReference type="EMBL" id="BPLR01016865">
    <property type="protein sequence ID" value="GIY86982.1"/>
    <property type="molecule type" value="Genomic_DNA"/>
</dbReference>
<feature type="region of interest" description="Disordered" evidence="1">
    <location>
        <begin position="35"/>
        <end position="78"/>
    </location>
</feature>
<protein>
    <submittedName>
        <fullName evidence="2">Uncharacterized protein</fullName>
    </submittedName>
</protein>